<dbReference type="InterPro" id="IPR001304">
    <property type="entry name" value="C-type_lectin-like"/>
</dbReference>
<keyword evidence="1" id="KW-1133">Transmembrane helix</keyword>
<dbReference type="InterPro" id="IPR016186">
    <property type="entry name" value="C-type_lectin-like/link_sf"/>
</dbReference>
<dbReference type="SMART" id="SM00034">
    <property type="entry name" value="CLECT"/>
    <property type="match status" value="1"/>
</dbReference>
<dbReference type="HOGENOM" id="CLU_072960_0_0_1"/>
<dbReference type="Ensembl" id="ENSCINT00000008853.3">
    <property type="protein sequence ID" value="ENSCINP00000008853.3"/>
    <property type="gene ID" value="ENSCING00000004297.3"/>
</dbReference>
<dbReference type="CDD" id="cd00037">
    <property type="entry name" value="CLECT"/>
    <property type="match status" value="1"/>
</dbReference>
<dbReference type="Gene3D" id="3.10.100.10">
    <property type="entry name" value="Mannose-Binding Protein A, subunit A"/>
    <property type="match status" value="1"/>
</dbReference>
<evidence type="ECO:0000313" key="3">
    <source>
        <dbReference type="Ensembl" id="ENSCINP00000008853.3"/>
    </source>
</evidence>
<dbReference type="PROSITE" id="PS50041">
    <property type="entry name" value="C_TYPE_LECTIN_2"/>
    <property type="match status" value="1"/>
</dbReference>
<dbReference type="InParanoid" id="F6TTB4"/>
<evidence type="ECO:0000313" key="4">
    <source>
        <dbReference type="Proteomes" id="UP000008144"/>
    </source>
</evidence>
<dbReference type="OMA" id="YECAREV"/>
<dbReference type="Proteomes" id="UP000008144">
    <property type="component" value="Chromosome 1"/>
</dbReference>
<feature type="transmembrane region" description="Helical" evidence="1">
    <location>
        <begin position="185"/>
        <end position="206"/>
    </location>
</feature>
<organism evidence="3 4">
    <name type="scientific">Ciona intestinalis</name>
    <name type="common">Transparent sea squirt</name>
    <name type="synonym">Ascidia intestinalis</name>
    <dbReference type="NCBI Taxonomy" id="7719"/>
    <lineage>
        <taxon>Eukaryota</taxon>
        <taxon>Metazoa</taxon>
        <taxon>Chordata</taxon>
        <taxon>Tunicata</taxon>
        <taxon>Ascidiacea</taxon>
        <taxon>Phlebobranchia</taxon>
        <taxon>Cionidae</taxon>
        <taxon>Ciona</taxon>
    </lineage>
</organism>
<proteinExistence type="predicted"/>
<dbReference type="GeneTree" id="ENSGT00940000169202"/>
<dbReference type="EMBL" id="EAAA01000250">
    <property type="status" value="NOT_ANNOTATED_CDS"/>
    <property type="molecule type" value="Genomic_DNA"/>
</dbReference>
<dbReference type="PANTHER" id="PTHR22803">
    <property type="entry name" value="MANNOSE, PHOSPHOLIPASE, LECTIN RECEPTOR RELATED"/>
    <property type="match status" value="1"/>
</dbReference>
<evidence type="ECO:0000259" key="2">
    <source>
        <dbReference type="PROSITE" id="PS50041"/>
    </source>
</evidence>
<accession>F6TTB4</accession>
<keyword evidence="1" id="KW-0812">Transmembrane</keyword>
<evidence type="ECO:0000256" key="1">
    <source>
        <dbReference type="SAM" id="Phobius"/>
    </source>
</evidence>
<dbReference type="Pfam" id="PF00059">
    <property type="entry name" value="Lectin_C"/>
    <property type="match status" value="1"/>
</dbReference>
<reference evidence="3" key="3">
    <citation type="submission" date="2025-08" db="UniProtKB">
        <authorList>
            <consortium name="Ensembl"/>
        </authorList>
    </citation>
    <scope>IDENTIFICATION</scope>
</reference>
<dbReference type="InterPro" id="IPR016187">
    <property type="entry name" value="CTDL_fold"/>
</dbReference>
<reference evidence="3" key="2">
    <citation type="journal article" date="2008" name="Genome Biol.">
        <title>Improved genome assembly and evidence-based global gene model set for the chordate Ciona intestinalis: new insight into intron and operon populations.</title>
        <authorList>
            <person name="Satou Y."/>
            <person name="Mineta K."/>
            <person name="Ogasawara M."/>
            <person name="Sasakura Y."/>
            <person name="Shoguchi E."/>
            <person name="Ueno K."/>
            <person name="Yamada L."/>
            <person name="Matsumoto J."/>
            <person name="Wasserscheid J."/>
            <person name="Dewar K."/>
            <person name="Wiley G.B."/>
            <person name="Macmil S.L."/>
            <person name="Roe B.A."/>
            <person name="Zeller R.W."/>
            <person name="Hastings K.E."/>
            <person name="Lemaire P."/>
            <person name="Lindquist E."/>
            <person name="Endo T."/>
            <person name="Hotta K."/>
            <person name="Inaba K."/>
        </authorList>
    </citation>
    <scope>NUCLEOTIDE SEQUENCE [LARGE SCALE GENOMIC DNA]</scope>
    <source>
        <strain evidence="3">wild type</strain>
    </source>
</reference>
<reference evidence="3" key="4">
    <citation type="submission" date="2025-09" db="UniProtKB">
        <authorList>
            <consortium name="Ensembl"/>
        </authorList>
    </citation>
    <scope>IDENTIFICATION</scope>
</reference>
<feature type="domain" description="C-type lectin" evidence="2">
    <location>
        <begin position="20"/>
        <end position="148"/>
    </location>
</feature>
<dbReference type="SUPFAM" id="SSF56436">
    <property type="entry name" value="C-type lectin-like"/>
    <property type="match status" value="1"/>
</dbReference>
<dbReference type="AlphaFoldDB" id="F6TTB4"/>
<protein>
    <recommendedName>
        <fullName evidence="2">C-type lectin domain-containing protein</fullName>
    </recommendedName>
</protein>
<keyword evidence="4" id="KW-1185">Reference proteome</keyword>
<keyword evidence="1" id="KW-0472">Membrane</keyword>
<dbReference type="InterPro" id="IPR050111">
    <property type="entry name" value="C-type_lectin/snaclec_domain"/>
</dbReference>
<reference evidence="4" key="1">
    <citation type="journal article" date="2002" name="Science">
        <title>The draft genome of Ciona intestinalis: insights into chordate and vertebrate origins.</title>
        <authorList>
            <person name="Dehal P."/>
            <person name="Satou Y."/>
            <person name="Campbell R.K."/>
            <person name="Chapman J."/>
            <person name="Degnan B."/>
            <person name="De Tomaso A."/>
            <person name="Davidson B."/>
            <person name="Di Gregorio A."/>
            <person name="Gelpke M."/>
            <person name="Goodstein D.M."/>
            <person name="Harafuji N."/>
            <person name="Hastings K.E."/>
            <person name="Ho I."/>
            <person name="Hotta K."/>
            <person name="Huang W."/>
            <person name="Kawashima T."/>
            <person name="Lemaire P."/>
            <person name="Martinez D."/>
            <person name="Meinertzhagen I.A."/>
            <person name="Necula S."/>
            <person name="Nonaka M."/>
            <person name="Putnam N."/>
            <person name="Rash S."/>
            <person name="Saiga H."/>
            <person name="Satake M."/>
            <person name="Terry A."/>
            <person name="Yamada L."/>
            <person name="Wang H.G."/>
            <person name="Awazu S."/>
            <person name="Azumi K."/>
            <person name="Boore J."/>
            <person name="Branno M."/>
            <person name="Chin-Bow S."/>
            <person name="DeSantis R."/>
            <person name="Doyle S."/>
            <person name="Francino P."/>
            <person name="Keys D.N."/>
            <person name="Haga S."/>
            <person name="Hayashi H."/>
            <person name="Hino K."/>
            <person name="Imai K.S."/>
            <person name="Inaba K."/>
            <person name="Kano S."/>
            <person name="Kobayashi K."/>
            <person name="Kobayashi M."/>
            <person name="Lee B.I."/>
            <person name="Makabe K.W."/>
            <person name="Manohar C."/>
            <person name="Matassi G."/>
            <person name="Medina M."/>
            <person name="Mochizuki Y."/>
            <person name="Mount S."/>
            <person name="Morishita T."/>
            <person name="Miura S."/>
            <person name="Nakayama A."/>
            <person name="Nishizaka S."/>
            <person name="Nomoto H."/>
            <person name="Ohta F."/>
            <person name="Oishi K."/>
            <person name="Rigoutsos I."/>
            <person name="Sano M."/>
            <person name="Sasaki A."/>
            <person name="Sasakura Y."/>
            <person name="Shoguchi E."/>
            <person name="Shin-i T."/>
            <person name="Spagnuolo A."/>
            <person name="Stainier D."/>
            <person name="Suzuki M.M."/>
            <person name="Tassy O."/>
            <person name="Takatori N."/>
            <person name="Tokuoka M."/>
            <person name="Yagi K."/>
            <person name="Yoshizaki F."/>
            <person name="Wada S."/>
            <person name="Zhang C."/>
            <person name="Hyatt P.D."/>
            <person name="Larimer F."/>
            <person name="Detter C."/>
            <person name="Doggett N."/>
            <person name="Glavina T."/>
            <person name="Hawkins T."/>
            <person name="Richardson P."/>
            <person name="Lucas S."/>
            <person name="Kohara Y."/>
            <person name="Levine M."/>
            <person name="Satoh N."/>
            <person name="Rokhsar D.S."/>
        </authorList>
    </citation>
    <scope>NUCLEOTIDE SEQUENCE [LARGE SCALE GENOMIC DNA]</scope>
</reference>
<name>F6TTB4_CIOIN</name>
<sequence length="330" mass="37451">LLLTNFFLQNYTMNLLRRHTDDICYKYLNKTWGELHYHRKMVDFDEAENHCKQVDRSELAIIKDQATLDRLIINAPLTNGCFDQYYWIGLRKEGFRFVWRNGDKYNKSFINVDNNWNGNCVSLLRERGSSAIRFMPQACNVALSFVCFTPRAPKPKVVEGIPTPIQTIVNETTTTQHSSIPPATIGLIAALLALLLLTVILVVVCIRSKKQTRSNRGKEVPKKVAMDKQVVLSNEFALYSSIDVENQYESAHEINPIYNMDITPAPTNVCMQNNQDKQQTPDDVNIVSASDNDVTSSEFDSANTPDATYAVVNKKTKQVTDVYSVVNKNN</sequence>